<sequence length="151" mass="17249">MDQEKIFEYYKMAKKNFKMTNAFLEDVTVEKYQDIPVGGGVNEVSFGKRYDKIDDQYKGFLKTTILCRDNNTNEVVMKIEVVYSGVFESTGLGQAEMEEYVEAQIVPQLLSYARSIITHLTSLMSIPPIQLPTMDVIQSLYNNQHVDNGDV</sequence>
<evidence type="ECO:0008006" key="4">
    <source>
        <dbReference type="Google" id="ProtNLM"/>
    </source>
</evidence>
<dbReference type="SUPFAM" id="SSF54611">
    <property type="entry name" value="SecB-like"/>
    <property type="match status" value="1"/>
</dbReference>
<gene>
    <name evidence="2" type="ORF">GCM10008983_05550</name>
</gene>
<dbReference type="Proteomes" id="UP001501459">
    <property type="component" value="Unassembled WGS sequence"/>
</dbReference>
<name>A0ABN0Z3Q6_9BACI</name>
<dbReference type="InterPro" id="IPR035958">
    <property type="entry name" value="SecB-like_sf"/>
</dbReference>
<evidence type="ECO:0000256" key="1">
    <source>
        <dbReference type="ARBA" id="ARBA00009990"/>
    </source>
</evidence>
<comment type="similarity">
    <text evidence="1">Belongs to the SecB family.</text>
</comment>
<comment type="caution">
    <text evidence="2">The sequence shown here is derived from an EMBL/GenBank/DDBJ whole genome shotgun (WGS) entry which is preliminary data.</text>
</comment>
<dbReference type="Gene3D" id="3.10.420.10">
    <property type="entry name" value="SecB-like"/>
    <property type="match status" value="1"/>
</dbReference>
<dbReference type="Pfam" id="PF02556">
    <property type="entry name" value="SecB"/>
    <property type="match status" value="1"/>
</dbReference>
<dbReference type="InterPro" id="IPR003708">
    <property type="entry name" value="SecB"/>
</dbReference>
<dbReference type="EMBL" id="BAAADM010000009">
    <property type="protein sequence ID" value="GAA0431840.1"/>
    <property type="molecule type" value="Genomic_DNA"/>
</dbReference>
<evidence type="ECO:0000313" key="3">
    <source>
        <dbReference type="Proteomes" id="UP001501459"/>
    </source>
</evidence>
<keyword evidence="3" id="KW-1185">Reference proteome</keyword>
<evidence type="ECO:0000313" key="2">
    <source>
        <dbReference type="EMBL" id="GAA0431840.1"/>
    </source>
</evidence>
<organism evidence="2 3">
    <name type="scientific">Lentibacillus halophilus</name>
    <dbReference type="NCBI Taxonomy" id="295065"/>
    <lineage>
        <taxon>Bacteria</taxon>
        <taxon>Bacillati</taxon>
        <taxon>Bacillota</taxon>
        <taxon>Bacilli</taxon>
        <taxon>Bacillales</taxon>
        <taxon>Bacillaceae</taxon>
        <taxon>Lentibacillus</taxon>
    </lineage>
</organism>
<protein>
    <recommendedName>
        <fullName evidence="4">Preprotein translocase subunit SecB</fullName>
    </recommendedName>
</protein>
<dbReference type="RefSeq" id="WP_343751033.1">
    <property type="nucleotide sequence ID" value="NZ_BAAADM010000009.1"/>
</dbReference>
<proteinExistence type="inferred from homology"/>
<reference evidence="2 3" key="1">
    <citation type="journal article" date="2019" name="Int. J. Syst. Evol. Microbiol.">
        <title>The Global Catalogue of Microorganisms (GCM) 10K type strain sequencing project: providing services to taxonomists for standard genome sequencing and annotation.</title>
        <authorList>
            <consortium name="The Broad Institute Genomics Platform"/>
            <consortium name="The Broad Institute Genome Sequencing Center for Infectious Disease"/>
            <person name="Wu L."/>
            <person name="Ma J."/>
        </authorList>
    </citation>
    <scope>NUCLEOTIDE SEQUENCE [LARGE SCALE GENOMIC DNA]</scope>
    <source>
        <strain evidence="2 3">JCM 12149</strain>
    </source>
</reference>
<accession>A0ABN0Z3Q6</accession>